<reference evidence="1" key="1">
    <citation type="submission" date="2022-08" db="EMBL/GenBank/DDBJ databases">
        <title>Genome Sequence of Lecanicillium fungicola.</title>
        <authorList>
            <person name="Buettner E."/>
        </authorList>
    </citation>
    <scope>NUCLEOTIDE SEQUENCE</scope>
    <source>
        <strain evidence="1">Babe33</strain>
    </source>
</reference>
<name>A0ACC1MT79_9HYPO</name>
<dbReference type="EMBL" id="JANJQO010001751">
    <property type="protein sequence ID" value="KAJ2969408.1"/>
    <property type="molecule type" value="Genomic_DNA"/>
</dbReference>
<evidence type="ECO:0000313" key="1">
    <source>
        <dbReference type="EMBL" id="KAJ2969408.1"/>
    </source>
</evidence>
<protein>
    <submittedName>
        <fullName evidence="1">Uncharacterized protein</fullName>
    </submittedName>
</protein>
<comment type="caution">
    <text evidence="1">The sequence shown here is derived from an EMBL/GenBank/DDBJ whole genome shotgun (WGS) entry which is preliminary data.</text>
</comment>
<proteinExistence type="predicted"/>
<sequence length="654" mass="71026">MFETGIMAFVYGSGCILGPVIGGLFASSPATWRWAFYFNLVLFGAMSPLYLFVLPSVPLQTNRSFTSKLRAIDWIGAILAICVYTSISLLFTSGGSTWGWSSGGVIALFVLLGVLSAVFVASQIYGFSGNIISWDILKNLDQTLLFIIKTGFSVGLFVAIYYTPLFFLFVRNDSPIKAAVRLLPLVCSFIFGNLGCSYAVPRVGHHAIWLLFGGILLVVGGAALLAVTHTSTPNAVLYGLTVLIGAGAAPTQITYGFSAGLVPATRRSDSLQIQNLAYGQGNLLGLIIASALFQNTASRGLRKALGGLGFSDNDINQAIGGVGSSVLDRVEPRVREECIEAISTYAATSHASGVFDPFPAYQYTGSVRAAYPLSARRPVPESIQKPDYAETGIPMSERMLNRAKVDILDEEAQRAMRTVCKLSREVLDIVAAAIRPGVTTDYLDEVCHNACIERNSYPSPLNYRNFPKSLCTSPNEIVCHGIPDQRVLLDGDILNLDISIYHQGYHADLNETYYVGDKAKADPDNVRVIETTRECLDAAIKVVKPGTPIREFGEIIEKMANERGCSVVSTWGGHGINTNFHPPPWIPHYAKNKAVGVCKAGMAFTIEPILALGKSKEVYWPDKWTNATVDGRRTAQFGEQETLCIILYYADSDV</sequence>
<dbReference type="Proteomes" id="UP001143910">
    <property type="component" value="Unassembled WGS sequence"/>
</dbReference>
<evidence type="ECO:0000313" key="2">
    <source>
        <dbReference type="Proteomes" id="UP001143910"/>
    </source>
</evidence>
<keyword evidence="2" id="KW-1185">Reference proteome</keyword>
<accession>A0ACC1MT79</accession>
<organism evidence="1 2">
    <name type="scientific">Zarea fungicola</name>
    <dbReference type="NCBI Taxonomy" id="93591"/>
    <lineage>
        <taxon>Eukaryota</taxon>
        <taxon>Fungi</taxon>
        <taxon>Dikarya</taxon>
        <taxon>Ascomycota</taxon>
        <taxon>Pezizomycotina</taxon>
        <taxon>Sordariomycetes</taxon>
        <taxon>Hypocreomycetidae</taxon>
        <taxon>Hypocreales</taxon>
        <taxon>Cordycipitaceae</taxon>
        <taxon>Zarea</taxon>
    </lineage>
</organism>
<gene>
    <name evidence="1" type="ORF">NQ176_g8680</name>
</gene>